<dbReference type="InterPro" id="IPR029211">
    <property type="entry name" value="PfEMP1_ATS"/>
</dbReference>
<proteinExistence type="predicted"/>
<evidence type="ECO:0000256" key="1">
    <source>
        <dbReference type="SAM" id="MobiDB-lite"/>
    </source>
</evidence>
<feature type="region of interest" description="Disordered" evidence="1">
    <location>
        <begin position="107"/>
        <end position="131"/>
    </location>
</feature>
<reference evidence="3 4" key="1">
    <citation type="submission" date="2016-09" db="EMBL/GenBank/DDBJ databases">
        <authorList>
            <consortium name="Pathogen Informatics"/>
        </authorList>
    </citation>
    <scope>NUCLEOTIDE SEQUENCE [LARGE SCALE GENOMIC DNA]</scope>
</reference>
<dbReference type="Pfam" id="PF15445">
    <property type="entry name" value="ATS"/>
    <property type="match status" value="2"/>
</dbReference>
<evidence type="ECO:0000313" key="3">
    <source>
        <dbReference type="EMBL" id="SOV84203.1"/>
    </source>
</evidence>
<feature type="domain" description="Plasmodium falciparum erythrocyte membrane protein 1 acidic terminal segment" evidence="2">
    <location>
        <begin position="6"/>
        <end position="32"/>
    </location>
</feature>
<dbReference type="Proteomes" id="UP000240500">
    <property type="component" value="Unassembled WGS sequence"/>
</dbReference>
<evidence type="ECO:0000313" key="4">
    <source>
        <dbReference type="Proteomes" id="UP000240500"/>
    </source>
</evidence>
<gene>
    <name evidence="3" type="ORF">PRG01_0041100</name>
</gene>
<dbReference type="AlphaFoldDB" id="A0A2P9DT83"/>
<protein>
    <submittedName>
        <fullName evidence="3">Erythrocyte membrane protein 1, PfEMP1, putative</fullName>
    </submittedName>
</protein>
<dbReference type="EMBL" id="OFAE01000030">
    <property type="protein sequence ID" value="SOV84203.1"/>
    <property type="molecule type" value="Genomic_DNA"/>
</dbReference>
<evidence type="ECO:0000259" key="2">
    <source>
        <dbReference type="Pfam" id="PF15445"/>
    </source>
</evidence>
<accession>A0A2P9DT83</accession>
<feature type="compositionally biased region" description="Polar residues" evidence="1">
    <location>
        <begin position="112"/>
        <end position="131"/>
    </location>
</feature>
<organism evidence="3 4">
    <name type="scientific">Plasmodium reichenowi</name>
    <dbReference type="NCBI Taxonomy" id="5854"/>
    <lineage>
        <taxon>Eukaryota</taxon>
        <taxon>Sar</taxon>
        <taxon>Alveolata</taxon>
        <taxon>Apicomplexa</taxon>
        <taxon>Aconoidasida</taxon>
        <taxon>Haemosporida</taxon>
        <taxon>Plasmodiidae</taxon>
        <taxon>Plasmodium</taxon>
        <taxon>Plasmodium (Laverania)</taxon>
    </lineage>
</organism>
<name>A0A2P9DT83_PLARE</name>
<sequence>MKKWIINDIYATRAPKYKTLIEVVLEPSENAQRIYLKNNISVNTPMNTQPNTLYFDNPEEKSFIMSIHDRDLYTGEEISYNINMSTNTNNDIPISSKNDVYSEEWENETHSDNIPSDNNIHSDNIRSDTTPSSNKIYDIYYDVNDDNNNNNNNQPSVDDIPMDHNKVDVDVPKKVHVGNEKSLIIYPMDRWNNNFLYRMYGII</sequence>
<dbReference type="VEuPathDB" id="PlasmoDB:PRG01_0041100"/>
<feature type="domain" description="Plasmodium falciparum erythrocyte membrane protein 1 acidic terminal segment" evidence="2">
    <location>
        <begin position="36"/>
        <end position="103"/>
    </location>
</feature>